<dbReference type="CDD" id="cd07720">
    <property type="entry name" value="OPHC2-like_MBL-fold"/>
    <property type="match status" value="1"/>
</dbReference>
<dbReference type="SMART" id="SM00849">
    <property type="entry name" value="Lactamase_B"/>
    <property type="match status" value="1"/>
</dbReference>
<keyword evidence="5" id="KW-0862">Zinc</keyword>
<reference evidence="8" key="1">
    <citation type="journal article" date="2019" name="Int. J. Syst. Evol. Microbiol.">
        <title>The Global Catalogue of Microorganisms (GCM) 10K type strain sequencing project: providing services to taxonomists for standard genome sequencing and annotation.</title>
        <authorList>
            <consortium name="The Broad Institute Genomics Platform"/>
            <consortium name="The Broad Institute Genome Sequencing Center for Infectious Disease"/>
            <person name="Wu L."/>
            <person name="Ma J."/>
        </authorList>
    </citation>
    <scope>NUCLEOTIDE SEQUENCE [LARGE SCALE GENOMIC DNA]</scope>
    <source>
        <strain evidence="8">CECT 7798</strain>
    </source>
</reference>
<keyword evidence="8" id="KW-1185">Reference proteome</keyword>
<sequence>MNAKIKRTILLLICLLFSNLGFSQIKDAYKIKIGSSEVYSLLDGTIEVDAEKLFNNHTPGKPSQLLAAQFIHNPVEISINVFLIKEDHKLILVDAGSGELLGSTGGHLIESLSSIGIQPEAITDILLTHIHADHSGGLIIAGKKSFNNATIHVNKKELDFWLNEANAKKASEEHMGANPKTFDNAKNMLLPYLNDHQVKTFEGENTEVLPHIYSYAIGGHTPGHTIYVLKDTGEEIFFWGDVVHVAAIQLSAPDVLDHFDVDHHSSEVARKSFLKHAAEKNLLIAGAHISFPGLGRLKKEGKKYNWYSVPYSISGRHQ</sequence>
<name>A0ABV7XVJ7_9FLAO</name>
<comment type="cofactor">
    <cofactor evidence="1">
        <name>Zn(2+)</name>
        <dbReference type="ChEBI" id="CHEBI:29105"/>
    </cofactor>
</comment>
<dbReference type="InterPro" id="IPR051013">
    <property type="entry name" value="MBL_superfamily_lactonases"/>
</dbReference>
<evidence type="ECO:0000256" key="5">
    <source>
        <dbReference type="ARBA" id="ARBA00022833"/>
    </source>
</evidence>
<feature type="domain" description="Metallo-beta-lactamase" evidence="6">
    <location>
        <begin position="78"/>
        <end position="288"/>
    </location>
</feature>
<dbReference type="PROSITE" id="PS00743">
    <property type="entry name" value="BETA_LACTAMASE_B_1"/>
    <property type="match status" value="1"/>
</dbReference>
<dbReference type="EMBL" id="JBHRYO010000002">
    <property type="protein sequence ID" value="MFC3756652.1"/>
    <property type="molecule type" value="Genomic_DNA"/>
</dbReference>
<evidence type="ECO:0000256" key="1">
    <source>
        <dbReference type="ARBA" id="ARBA00001947"/>
    </source>
</evidence>
<dbReference type="SUPFAM" id="SSF56281">
    <property type="entry name" value="Metallo-hydrolase/oxidoreductase"/>
    <property type="match status" value="1"/>
</dbReference>
<comment type="similarity">
    <text evidence="2">Belongs to the metallo-beta-lactamase superfamily.</text>
</comment>
<dbReference type="InterPro" id="IPR001018">
    <property type="entry name" value="Beta-lactamase_class-B_CS"/>
</dbReference>
<keyword evidence="3" id="KW-0479">Metal-binding</keyword>
<evidence type="ECO:0000256" key="3">
    <source>
        <dbReference type="ARBA" id="ARBA00022723"/>
    </source>
</evidence>
<dbReference type="RefSeq" id="WP_290297282.1">
    <property type="nucleotide sequence ID" value="NZ_JAUFQR010000001.1"/>
</dbReference>
<protein>
    <submittedName>
        <fullName evidence="7">MBL fold metallo-hydrolase</fullName>
    </submittedName>
</protein>
<evidence type="ECO:0000256" key="2">
    <source>
        <dbReference type="ARBA" id="ARBA00007749"/>
    </source>
</evidence>
<accession>A0ABV7XVJ7</accession>
<keyword evidence="4" id="KW-0378">Hydrolase</keyword>
<comment type="caution">
    <text evidence="7">The sequence shown here is derived from an EMBL/GenBank/DDBJ whole genome shotgun (WGS) entry which is preliminary data.</text>
</comment>
<dbReference type="InterPro" id="IPR001279">
    <property type="entry name" value="Metallo-B-lactamas"/>
</dbReference>
<evidence type="ECO:0000313" key="7">
    <source>
        <dbReference type="EMBL" id="MFC3756652.1"/>
    </source>
</evidence>
<gene>
    <name evidence="7" type="ORF">ACFONJ_11790</name>
</gene>
<dbReference type="Gene3D" id="3.60.15.10">
    <property type="entry name" value="Ribonuclease Z/Hydroxyacylglutathione hydrolase-like"/>
    <property type="match status" value="1"/>
</dbReference>
<dbReference type="PANTHER" id="PTHR42978:SF6">
    <property type="entry name" value="QUORUM-QUENCHING LACTONASE YTNP-RELATED"/>
    <property type="match status" value="1"/>
</dbReference>
<evidence type="ECO:0000313" key="8">
    <source>
        <dbReference type="Proteomes" id="UP001595735"/>
    </source>
</evidence>
<organism evidence="7 8">
    <name type="scientific">Chryseobacterium tructae</name>
    <dbReference type="NCBI Taxonomy" id="1037380"/>
    <lineage>
        <taxon>Bacteria</taxon>
        <taxon>Pseudomonadati</taxon>
        <taxon>Bacteroidota</taxon>
        <taxon>Flavobacteriia</taxon>
        <taxon>Flavobacteriales</taxon>
        <taxon>Weeksellaceae</taxon>
        <taxon>Chryseobacterium group</taxon>
        <taxon>Chryseobacterium</taxon>
    </lineage>
</organism>
<dbReference type="Pfam" id="PF00753">
    <property type="entry name" value="Lactamase_B"/>
    <property type="match status" value="1"/>
</dbReference>
<dbReference type="InterPro" id="IPR036866">
    <property type="entry name" value="RibonucZ/Hydroxyglut_hydro"/>
</dbReference>
<dbReference type="PANTHER" id="PTHR42978">
    <property type="entry name" value="QUORUM-QUENCHING LACTONASE YTNP-RELATED-RELATED"/>
    <property type="match status" value="1"/>
</dbReference>
<evidence type="ECO:0000259" key="6">
    <source>
        <dbReference type="SMART" id="SM00849"/>
    </source>
</evidence>
<proteinExistence type="inferred from homology"/>
<dbReference type="Proteomes" id="UP001595735">
    <property type="component" value="Unassembled WGS sequence"/>
</dbReference>
<evidence type="ECO:0000256" key="4">
    <source>
        <dbReference type="ARBA" id="ARBA00022801"/>
    </source>
</evidence>